<evidence type="ECO:0008006" key="3">
    <source>
        <dbReference type="Google" id="ProtNLM"/>
    </source>
</evidence>
<reference evidence="1" key="1">
    <citation type="submission" date="2022-08" db="EMBL/GenBank/DDBJ databases">
        <authorList>
            <consortium name="DOE Joint Genome Institute"/>
            <person name="Min B."/>
            <person name="Riley R."/>
            <person name="Sierra-Patev S."/>
            <person name="Naranjo-Ortiz M."/>
            <person name="Looney B."/>
            <person name="Konkel Z."/>
            <person name="Slot J.C."/>
            <person name="Sakamoto Y."/>
            <person name="Steenwyk J.L."/>
            <person name="Rokas A."/>
            <person name="Carro J."/>
            <person name="Camarero S."/>
            <person name="Ferreira P."/>
            <person name="Molpeceres G."/>
            <person name="Ruiz-Duenas F.J."/>
            <person name="Serrano A."/>
            <person name="Henrissat B."/>
            <person name="Drula E."/>
            <person name="Hughes K.W."/>
            <person name="Mata J.L."/>
            <person name="Ishikawa N.K."/>
            <person name="Vargas-Isla R."/>
            <person name="Ushijima S."/>
            <person name="Smith C.A."/>
            <person name="Ahrendt S."/>
            <person name="Andreopoulos W."/>
            <person name="He G."/>
            <person name="Labutti K."/>
            <person name="Lipzen A."/>
            <person name="Ng V."/>
            <person name="Sandor L."/>
            <person name="Barry K."/>
            <person name="Martinez A.T."/>
            <person name="Xiao Y."/>
            <person name="Gibbons J.G."/>
            <person name="Terashima K."/>
            <person name="Hibbett D.S."/>
            <person name="Grigoriev I.V."/>
        </authorList>
    </citation>
    <scope>NUCLEOTIDE SEQUENCE</scope>
    <source>
        <strain evidence="1">Sp2 HRB7682 ss15</strain>
    </source>
</reference>
<dbReference type="Proteomes" id="UP001150238">
    <property type="component" value="Unassembled WGS sequence"/>
</dbReference>
<proteinExistence type="predicted"/>
<organism evidence="1 2">
    <name type="scientific">Lentinula lateritia</name>
    <dbReference type="NCBI Taxonomy" id="40482"/>
    <lineage>
        <taxon>Eukaryota</taxon>
        <taxon>Fungi</taxon>
        <taxon>Dikarya</taxon>
        <taxon>Basidiomycota</taxon>
        <taxon>Agaricomycotina</taxon>
        <taxon>Agaricomycetes</taxon>
        <taxon>Agaricomycetidae</taxon>
        <taxon>Agaricales</taxon>
        <taxon>Marasmiineae</taxon>
        <taxon>Omphalotaceae</taxon>
        <taxon>Lentinula</taxon>
    </lineage>
</organism>
<gene>
    <name evidence="1" type="ORF">C8J55DRAFT_70553</name>
</gene>
<protein>
    <recommendedName>
        <fullName evidence="3">RRM domain-containing protein</fullName>
    </recommendedName>
</protein>
<accession>A0A9W9AE67</accession>
<evidence type="ECO:0000313" key="1">
    <source>
        <dbReference type="EMBL" id="KAJ4480692.1"/>
    </source>
</evidence>
<dbReference type="EMBL" id="JANVFS010000015">
    <property type="protein sequence ID" value="KAJ4480692.1"/>
    <property type="molecule type" value="Genomic_DNA"/>
</dbReference>
<comment type="caution">
    <text evidence="1">The sequence shown here is derived from an EMBL/GenBank/DDBJ whole genome shotgun (WGS) entry which is preliminary data.</text>
</comment>
<sequence length="216" mass="23724">MATTTALSKAQHILLKRIPALTTPSDIRRMLIRYKAQGVADVAIMYENFVPTKQALITLTRPNYLRDNLRELTNATLSGVVFTSEEVDYSISGPPPSVFGTGPHAGVDNIGKNVVLSPFPSGTSPHILEDVLEKYTLAGSYQDSVLPINAGSKNPITMLVKLGSESEAYRVVRDLHMRNPLENNDTNLHSIDFSNLVGSRSLTLCTKVNFRPKEKT</sequence>
<name>A0A9W9AE67_9AGAR</name>
<dbReference type="AlphaFoldDB" id="A0A9W9AE67"/>
<evidence type="ECO:0000313" key="2">
    <source>
        <dbReference type="Proteomes" id="UP001150238"/>
    </source>
</evidence>
<reference evidence="1" key="2">
    <citation type="journal article" date="2023" name="Proc. Natl. Acad. Sci. U.S.A.">
        <title>A global phylogenomic analysis of the shiitake genus Lentinula.</title>
        <authorList>
            <person name="Sierra-Patev S."/>
            <person name="Min B."/>
            <person name="Naranjo-Ortiz M."/>
            <person name="Looney B."/>
            <person name="Konkel Z."/>
            <person name="Slot J.C."/>
            <person name="Sakamoto Y."/>
            <person name="Steenwyk J.L."/>
            <person name="Rokas A."/>
            <person name="Carro J."/>
            <person name="Camarero S."/>
            <person name="Ferreira P."/>
            <person name="Molpeceres G."/>
            <person name="Ruiz-Duenas F.J."/>
            <person name="Serrano A."/>
            <person name="Henrissat B."/>
            <person name="Drula E."/>
            <person name="Hughes K.W."/>
            <person name="Mata J.L."/>
            <person name="Ishikawa N.K."/>
            <person name="Vargas-Isla R."/>
            <person name="Ushijima S."/>
            <person name="Smith C.A."/>
            <person name="Donoghue J."/>
            <person name="Ahrendt S."/>
            <person name="Andreopoulos W."/>
            <person name="He G."/>
            <person name="LaButti K."/>
            <person name="Lipzen A."/>
            <person name="Ng V."/>
            <person name="Riley R."/>
            <person name="Sandor L."/>
            <person name="Barry K."/>
            <person name="Martinez A.T."/>
            <person name="Xiao Y."/>
            <person name="Gibbons J.G."/>
            <person name="Terashima K."/>
            <person name="Grigoriev I.V."/>
            <person name="Hibbett D."/>
        </authorList>
    </citation>
    <scope>NUCLEOTIDE SEQUENCE</scope>
    <source>
        <strain evidence="1">Sp2 HRB7682 ss15</strain>
    </source>
</reference>